<feature type="region of interest" description="Disordered" evidence="1">
    <location>
        <begin position="182"/>
        <end position="216"/>
    </location>
</feature>
<feature type="compositionally biased region" description="Polar residues" evidence="1">
    <location>
        <begin position="192"/>
        <end position="203"/>
    </location>
</feature>
<evidence type="ECO:0000313" key="2">
    <source>
        <dbReference type="EMBL" id="GMH72104.1"/>
    </source>
</evidence>
<gene>
    <name evidence="2" type="ORF">TrST_g752</name>
</gene>
<sequence>MFGRKTKPVPINVSKDSMNLLSSLVSNGGHKRKISTTSLKVKNNGVEERANVDLTAMKEKRRGAKGKEAKRIKIMEEKAKKYDQMLQNAKKGFEHNDEHAGADSESLINWSSKVTQTTSPPQKSSDSEIEYQKIIDEFGRTISVPVGSTEWCTWVAQQGRESQISDIWKDSIGYVPHDSQSDYANRGHYGPPSSSVNFGSFNEHSNDKADASDLNSNKAMSASEKACLKIVEEETKVMRSKVKAEKDNEGREGIRVYADAVVLPEEKGVKGVKIKGKSKAEKLREIMELKKKKMDDSAKK</sequence>
<dbReference type="EMBL" id="BRXY01000154">
    <property type="protein sequence ID" value="GMH72104.1"/>
    <property type="molecule type" value="Genomic_DNA"/>
</dbReference>
<organism evidence="2 3">
    <name type="scientific">Triparma strigata</name>
    <dbReference type="NCBI Taxonomy" id="1606541"/>
    <lineage>
        <taxon>Eukaryota</taxon>
        <taxon>Sar</taxon>
        <taxon>Stramenopiles</taxon>
        <taxon>Ochrophyta</taxon>
        <taxon>Bolidophyceae</taxon>
        <taxon>Parmales</taxon>
        <taxon>Triparmaceae</taxon>
        <taxon>Triparma</taxon>
    </lineage>
</organism>
<accession>A0A9W7AHW7</accession>
<keyword evidence="3" id="KW-1185">Reference proteome</keyword>
<dbReference type="AlphaFoldDB" id="A0A9W7AHW7"/>
<protein>
    <submittedName>
        <fullName evidence="2">Uncharacterized protein</fullName>
    </submittedName>
</protein>
<reference evidence="3" key="1">
    <citation type="journal article" date="2023" name="Commun. Biol.">
        <title>Genome analysis of Parmales, the sister group of diatoms, reveals the evolutionary specialization of diatoms from phago-mixotrophs to photoautotrophs.</title>
        <authorList>
            <person name="Ban H."/>
            <person name="Sato S."/>
            <person name="Yoshikawa S."/>
            <person name="Yamada K."/>
            <person name="Nakamura Y."/>
            <person name="Ichinomiya M."/>
            <person name="Sato N."/>
            <person name="Blanc-Mathieu R."/>
            <person name="Endo H."/>
            <person name="Kuwata A."/>
            <person name="Ogata H."/>
        </authorList>
    </citation>
    <scope>NUCLEOTIDE SEQUENCE [LARGE SCALE GENOMIC DNA]</scope>
    <source>
        <strain evidence="3">NIES 3701</strain>
    </source>
</reference>
<proteinExistence type="predicted"/>
<dbReference type="Proteomes" id="UP001165085">
    <property type="component" value="Unassembled WGS sequence"/>
</dbReference>
<evidence type="ECO:0000256" key="1">
    <source>
        <dbReference type="SAM" id="MobiDB-lite"/>
    </source>
</evidence>
<dbReference type="OrthoDB" id="10610762at2759"/>
<name>A0A9W7AHW7_9STRA</name>
<comment type="caution">
    <text evidence="2">The sequence shown here is derived from an EMBL/GenBank/DDBJ whole genome shotgun (WGS) entry which is preliminary data.</text>
</comment>
<evidence type="ECO:0000313" key="3">
    <source>
        <dbReference type="Proteomes" id="UP001165085"/>
    </source>
</evidence>